<dbReference type="GO" id="GO:0004655">
    <property type="term" value="F:porphobilinogen synthase activity"/>
    <property type="evidence" value="ECO:0007669"/>
    <property type="project" value="UniProtKB-EC"/>
</dbReference>
<comment type="catalytic activity">
    <reaction evidence="10 14">
        <text>2 5-aminolevulinate = porphobilinogen + 2 H2O + H(+)</text>
        <dbReference type="Rhea" id="RHEA:24064"/>
        <dbReference type="ChEBI" id="CHEBI:15377"/>
        <dbReference type="ChEBI" id="CHEBI:15378"/>
        <dbReference type="ChEBI" id="CHEBI:58126"/>
        <dbReference type="ChEBI" id="CHEBI:356416"/>
        <dbReference type="EC" id="4.2.1.24"/>
    </reaction>
</comment>
<evidence type="ECO:0000256" key="9">
    <source>
        <dbReference type="ARBA" id="ARBA00025628"/>
    </source>
</evidence>
<evidence type="ECO:0000256" key="13">
    <source>
        <dbReference type="PIRSR" id="PIRSR001415-5"/>
    </source>
</evidence>
<dbReference type="EC" id="4.2.1.24" evidence="4 14"/>
<dbReference type="PANTHER" id="PTHR11458:SF0">
    <property type="entry name" value="DELTA-AMINOLEVULINIC ACID DEHYDRATASE"/>
    <property type="match status" value="1"/>
</dbReference>
<feature type="binding site" evidence="13">
    <location>
        <position position="266"/>
    </location>
    <ligand>
        <name>Mg(2+)</name>
        <dbReference type="ChEBI" id="CHEBI:18420"/>
    </ligand>
</feature>
<organism evidence="17 18">
    <name type="scientific">Frankia torreyi</name>
    <dbReference type="NCBI Taxonomy" id="1856"/>
    <lineage>
        <taxon>Bacteria</taxon>
        <taxon>Bacillati</taxon>
        <taxon>Actinomycetota</taxon>
        <taxon>Actinomycetes</taxon>
        <taxon>Frankiales</taxon>
        <taxon>Frankiaceae</taxon>
        <taxon>Frankia</taxon>
    </lineage>
</organism>
<feature type="binding site" evidence="12">
    <location>
        <position position="237"/>
    </location>
    <ligand>
        <name>5-aminolevulinate</name>
        <dbReference type="ChEBI" id="CHEBI:356416"/>
        <label>1</label>
    </ligand>
</feature>
<dbReference type="Gene3D" id="3.20.20.70">
    <property type="entry name" value="Aldolase class I"/>
    <property type="match status" value="1"/>
</dbReference>
<keyword evidence="7 14" id="KW-0456">Lyase</keyword>
<evidence type="ECO:0000256" key="11">
    <source>
        <dbReference type="PIRSR" id="PIRSR001415-1"/>
    </source>
</evidence>
<keyword evidence="13" id="KW-0460">Magnesium</keyword>
<evidence type="ECO:0000256" key="16">
    <source>
        <dbReference type="SAM" id="MobiDB-lite"/>
    </source>
</evidence>
<name>A0A0D8BG38_9ACTN</name>
<comment type="pathway">
    <text evidence="1">Porphyrin-containing compound metabolism; protoporphyrin-IX biosynthesis; coproporphyrinogen-III from 5-aminolevulinate: step 1/4.</text>
</comment>
<dbReference type="PIRSF" id="PIRSF001415">
    <property type="entry name" value="Porphbilin_synth"/>
    <property type="match status" value="1"/>
</dbReference>
<feature type="active site" description="Schiff-base intermediate with substrate" evidence="11">
    <location>
        <position position="281"/>
    </location>
</feature>
<evidence type="ECO:0000256" key="1">
    <source>
        <dbReference type="ARBA" id="ARBA00004694"/>
    </source>
</evidence>
<evidence type="ECO:0000256" key="4">
    <source>
        <dbReference type="ARBA" id="ARBA00012053"/>
    </source>
</evidence>
<reference evidence="18" key="1">
    <citation type="submission" date="2015-02" db="EMBL/GenBank/DDBJ databases">
        <title>Draft Genome of Frankia sp. CpI1-S.</title>
        <authorList>
            <person name="Oshone R.T."/>
            <person name="Ngom M."/>
            <person name="Ghodhbane-Gtari F."/>
            <person name="Gtari M."/>
            <person name="Morris K."/>
            <person name="Thomas K."/>
            <person name="Sen A."/>
            <person name="Tisa L.S."/>
        </authorList>
    </citation>
    <scope>NUCLEOTIDE SEQUENCE [LARGE SCALE GENOMIC DNA]</scope>
    <source>
        <strain evidence="18">CpI1-S</strain>
    </source>
</reference>
<evidence type="ECO:0000313" key="18">
    <source>
        <dbReference type="Proteomes" id="UP000032545"/>
    </source>
</evidence>
<dbReference type="GO" id="GO:0008270">
    <property type="term" value="F:zinc ion binding"/>
    <property type="evidence" value="ECO:0007669"/>
    <property type="project" value="TreeGrafter"/>
</dbReference>
<dbReference type="PANTHER" id="PTHR11458">
    <property type="entry name" value="DELTA-AMINOLEVULINIC ACID DEHYDRATASE"/>
    <property type="match status" value="1"/>
</dbReference>
<dbReference type="PRINTS" id="PR00144">
    <property type="entry name" value="DALDHYDRTASE"/>
</dbReference>
<dbReference type="SMART" id="SM01004">
    <property type="entry name" value="ALAD"/>
    <property type="match status" value="1"/>
</dbReference>
<feature type="active site" description="Schiff-base intermediate with substrate" evidence="11">
    <location>
        <position position="227"/>
    </location>
</feature>
<dbReference type="RefSeq" id="WP_044885084.1">
    <property type="nucleotide sequence ID" value="NZ_JYFN01000015.1"/>
</dbReference>
<feature type="binding site" evidence="12">
    <location>
        <position position="307"/>
    </location>
    <ligand>
        <name>5-aminolevulinate</name>
        <dbReference type="ChEBI" id="CHEBI:356416"/>
        <label>2</label>
    </ligand>
</feature>
<comment type="caution">
    <text evidence="17">The sequence shown here is derived from an EMBL/GenBank/DDBJ whole genome shotgun (WGS) entry which is preliminary data.</text>
</comment>
<keyword evidence="18" id="KW-1185">Reference proteome</keyword>
<proteinExistence type="inferred from homology"/>
<gene>
    <name evidence="17" type="ORF">FF36_02421</name>
</gene>
<dbReference type="GO" id="GO:0006782">
    <property type="term" value="P:protoporphyrinogen IX biosynthetic process"/>
    <property type="evidence" value="ECO:0007669"/>
    <property type="project" value="UniProtKB-UniPathway"/>
</dbReference>
<sequence length="359" mass="36636">MSGIAGARGAGSAGAGIPGPGNPGSGGSGPAGFPAVRPRRLRRSPALRRLVSNVRLHPADLVLPMFVKEGVDQPVPLTSMPGVVQHTRSSLLKAAVEAVEAGVGGLILFGVPAAKDARGSAADDPAGIVQLALADLVAEVGGDIVLMTDLCLDECTDHGHCGLLTDAGEVDNDATLARYASIAVAQARAGAEVVAPSGMMDGQVGAIRAALDAEGFTDLPILAYSAKYASAFYGPFREAAECAPQFGDRTGYQQDPARSVAEALREVALDLAEGADAVMVKPALAYLDVLRAVADTVDVPVAAYQVSGEYAMVEAAAAAGWIDRDRAIAETLTAISRAGADIILTYWAVEVARGLAAPR</sequence>
<evidence type="ECO:0000256" key="15">
    <source>
        <dbReference type="RuleBase" id="RU004161"/>
    </source>
</evidence>
<feature type="binding site" evidence="12">
    <location>
        <position position="346"/>
    </location>
    <ligand>
        <name>5-aminolevulinate</name>
        <dbReference type="ChEBI" id="CHEBI:356416"/>
        <label>2</label>
    </ligand>
</feature>
<dbReference type="PROSITE" id="PS00169">
    <property type="entry name" value="D_ALA_DEHYDRATASE"/>
    <property type="match status" value="1"/>
</dbReference>
<evidence type="ECO:0000256" key="2">
    <source>
        <dbReference type="ARBA" id="ARBA00008055"/>
    </source>
</evidence>
<comment type="function">
    <text evidence="9">Catalyzes an early step in the biosynthesis of tetrapyrroles. Binds two molecules of 5-aminolevulinate per subunit, each at a distinct site, and catalyzes their condensation to form porphobilinogen.</text>
</comment>
<keyword evidence="13" id="KW-0479">Metal-binding</keyword>
<dbReference type="EMBL" id="JYFN01000015">
    <property type="protein sequence ID" value="KJE23218.1"/>
    <property type="molecule type" value="Genomic_DNA"/>
</dbReference>
<dbReference type="GO" id="GO:0005829">
    <property type="term" value="C:cytosol"/>
    <property type="evidence" value="ECO:0007669"/>
    <property type="project" value="TreeGrafter"/>
</dbReference>
<evidence type="ECO:0000256" key="14">
    <source>
        <dbReference type="RuleBase" id="RU000515"/>
    </source>
</evidence>
<dbReference type="CDD" id="cd00384">
    <property type="entry name" value="ALAD_PBGS"/>
    <property type="match status" value="1"/>
</dbReference>
<evidence type="ECO:0000256" key="12">
    <source>
        <dbReference type="PIRSR" id="PIRSR001415-2"/>
    </source>
</evidence>
<accession>A0A0D8BG38</accession>
<dbReference type="FunFam" id="3.20.20.70:FF:000019">
    <property type="entry name" value="Delta-aminolevulinic acid dehydratase"/>
    <property type="match status" value="1"/>
</dbReference>
<keyword evidence="6" id="KW-0350">Heme biosynthesis</keyword>
<protein>
    <recommendedName>
        <fullName evidence="5 14">Delta-aminolevulinic acid dehydratase</fullName>
        <ecNumber evidence="4 14">4.2.1.24</ecNumber>
    </recommendedName>
</protein>
<dbReference type="PATRIC" id="fig|1502723.3.peg.1492"/>
<keyword evidence="8 14" id="KW-0627">Porphyrin biosynthesis</keyword>
<evidence type="ECO:0000256" key="5">
    <source>
        <dbReference type="ARBA" id="ARBA00020771"/>
    </source>
</evidence>
<comment type="similarity">
    <text evidence="2 15">Belongs to the ALAD family.</text>
</comment>
<feature type="region of interest" description="Disordered" evidence="16">
    <location>
        <begin position="1"/>
        <end position="39"/>
    </location>
</feature>
<evidence type="ECO:0000256" key="10">
    <source>
        <dbReference type="ARBA" id="ARBA00047651"/>
    </source>
</evidence>
<dbReference type="Pfam" id="PF00490">
    <property type="entry name" value="ALAD"/>
    <property type="match status" value="1"/>
</dbReference>
<dbReference type="AlphaFoldDB" id="A0A0D8BG38"/>
<evidence type="ECO:0000256" key="3">
    <source>
        <dbReference type="ARBA" id="ARBA00011823"/>
    </source>
</evidence>
<evidence type="ECO:0000256" key="8">
    <source>
        <dbReference type="ARBA" id="ARBA00023244"/>
    </source>
</evidence>
<evidence type="ECO:0000256" key="6">
    <source>
        <dbReference type="ARBA" id="ARBA00023133"/>
    </source>
</evidence>
<dbReference type="NCBIfam" id="NF006762">
    <property type="entry name" value="PRK09283.1"/>
    <property type="match status" value="1"/>
</dbReference>
<dbReference type="InterPro" id="IPR030656">
    <property type="entry name" value="ALAD_AS"/>
</dbReference>
<dbReference type="Proteomes" id="UP000032545">
    <property type="component" value="Unassembled WGS sequence"/>
</dbReference>
<evidence type="ECO:0000313" key="17">
    <source>
        <dbReference type="EMBL" id="KJE23218.1"/>
    </source>
</evidence>
<feature type="binding site" evidence="12">
    <location>
        <position position="249"/>
    </location>
    <ligand>
        <name>5-aminolevulinate</name>
        <dbReference type="ChEBI" id="CHEBI:356416"/>
        <label>1</label>
    </ligand>
</feature>
<dbReference type="SUPFAM" id="SSF51569">
    <property type="entry name" value="Aldolase"/>
    <property type="match status" value="1"/>
</dbReference>
<feature type="compositionally biased region" description="Gly residues" evidence="16">
    <location>
        <begin position="1"/>
        <end position="30"/>
    </location>
</feature>
<comment type="subunit">
    <text evidence="3 14">Homooctamer.</text>
</comment>
<reference evidence="17 18" key="2">
    <citation type="journal article" date="2016" name="Genome Announc.">
        <title>Permanent Draft Genome Sequences for Two Variants of Frankia sp. Strain CpI1, the First Frankia Strain Isolated from Root Nodules of Comptonia peregrina.</title>
        <authorList>
            <person name="Oshone R."/>
            <person name="Hurst S.G.IV."/>
            <person name="Abebe-Akele F."/>
            <person name="Simpson S."/>
            <person name="Morris K."/>
            <person name="Thomas W.K."/>
            <person name="Tisa L.S."/>
        </authorList>
    </citation>
    <scope>NUCLEOTIDE SEQUENCE [LARGE SCALE GENOMIC DNA]</scope>
    <source>
        <strain evidence="18">CpI1-S</strain>
    </source>
</reference>
<dbReference type="InterPro" id="IPR013785">
    <property type="entry name" value="Aldolase_TIM"/>
</dbReference>
<dbReference type="UniPathway" id="UPA00251">
    <property type="reaction ID" value="UER00318"/>
</dbReference>
<dbReference type="InterPro" id="IPR001731">
    <property type="entry name" value="ALAD"/>
</dbReference>
<evidence type="ECO:0000256" key="7">
    <source>
        <dbReference type="ARBA" id="ARBA00023239"/>
    </source>
</evidence>